<evidence type="ECO:0000256" key="1">
    <source>
        <dbReference type="SAM" id="Phobius"/>
    </source>
</evidence>
<gene>
    <name evidence="2" type="primary">ga08785</name>
    <name evidence="2" type="ORF">PR202_ga08785</name>
</gene>
<keyword evidence="1" id="KW-0812">Transmembrane</keyword>
<sequence>MALLLLLPLDMLWPHISLYPAILIVPAGDSALYLGLLGLFTNELADCVGRREYPQKGNNYDGWKQLVILELLL</sequence>
<protein>
    <submittedName>
        <fullName evidence="2">Uncharacterized protein</fullName>
    </submittedName>
</protein>
<keyword evidence="1" id="KW-0472">Membrane</keyword>
<comment type="caution">
    <text evidence="2">The sequence shown here is derived from an EMBL/GenBank/DDBJ whole genome shotgun (WGS) entry which is preliminary data.</text>
</comment>
<feature type="transmembrane region" description="Helical" evidence="1">
    <location>
        <begin position="20"/>
        <end position="41"/>
    </location>
</feature>
<name>A0AAV5C3I2_ELECO</name>
<evidence type="ECO:0000313" key="3">
    <source>
        <dbReference type="Proteomes" id="UP001054889"/>
    </source>
</evidence>
<keyword evidence="3" id="KW-1185">Reference proteome</keyword>
<keyword evidence="1" id="KW-1133">Transmembrane helix</keyword>
<dbReference type="EMBL" id="BQKI01000004">
    <property type="protein sequence ID" value="GJM92322.1"/>
    <property type="molecule type" value="Genomic_DNA"/>
</dbReference>
<reference evidence="2" key="2">
    <citation type="submission" date="2021-12" db="EMBL/GenBank/DDBJ databases">
        <title>Resequencing data analysis of finger millet.</title>
        <authorList>
            <person name="Hatakeyama M."/>
            <person name="Aluri S."/>
            <person name="Balachadran M.T."/>
            <person name="Sivarajan S.R."/>
            <person name="Poveda L."/>
            <person name="Shimizu-Inatsugi R."/>
            <person name="Schlapbach R."/>
            <person name="Sreeman S.M."/>
            <person name="Shimizu K.K."/>
        </authorList>
    </citation>
    <scope>NUCLEOTIDE SEQUENCE</scope>
</reference>
<accession>A0AAV5C3I2</accession>
<evidence type="ECO:0000313" key="2">
    <source>
        <dbReference type="EMBL" id="GJM92322.1"/>
    </source>
</evidence>
<organism evidence="2 3">
    <name type="scientific">Eleusine coracana subsp. coracana</name>
    <dbReference type="NCBI Taxonomy" id="191504"/>
    <lineage>
        <taxon>Eukaryota</taxon>
        <taxon>Viridiplantae</taxon>
        <taxon>Streptophyta</taxon>
        <taxon>Embryophyta</taxon>
        <taxon>Tracheophyta</taxon>
        <taxon>Spermatophyta</taxon>
        <taxon>Magnoliopsida</taxon>
        <taxon>Liliopsida</taxon>
        <taxon>Poales</taxon>
        <taxon>Poaceae</taxon>
        <taxon>PACMAD clade</taxon>
        <taxon>Chloridoideae</taxon>
        <taxon>Cynodonteae</taxon>
        <taxon>Eleusininae</taxon>
        <taxon>Eleusine</taxon>
    </lineage>
</organism>
<proteinExistence type="predicted"/>
<reference evidence="2" key="1">
    <citation type="journal article" date="2018" name="DNA Res.">
        <title>Multiple hybrid de novo genome assembly of finger millet, an orphan allotetraploid crop.</title>
        <authorList>
            <person name="Hatakeyama M."/>
            <person name="Aluri S."/>
            <person name="Balachadran M.T."/>
            <person name="Sivarajan S.R."/>
            <person name="Patrignani A."/>
            <person name="Gruter S."/>
            <person name="Poveda L."/>
            <person name="Shimizu-Inatsugi R."/>
            <person name="Baeten J."/>
            <person name="Francoijs K.J."/>
            <person name="Nataraja K.N."/>
            <person name="Reddy Y.A.N."/>
            <person name="Phadnis S."/>
            <person name="Ravikumar R.L."/>
            <person name="Schlapbach R."/>
            <person name="Sreeman S.M."/>
            <person name="Shimizu K.K."/>
        </authorList>
    </citation>
    <scope>NUCLEOTIDE SEQUENCE</scope>
</reference>
<dbReference type="Proteomes" id="UP001054889">
    <property type="component" value="Unassembled WGS sequence"/>
</dbReference>
<dbReference type="AlphaFoldDB" id="A0AAV5C3I2"/>